<proteinExistence type="predicted"/>
<protein>
    <submittedName>
        <fullName evidence="2">Uncharacterized protein</fullName>
    </submittedName>
</protein>
<evidence type="ECO:0000313" key="2">
    <source>
        <dbReference type="EMBL" id="CAA9373028.1"/>
    </source>
</evidence>
<accession>A0A6J4N3A6</accession>
<feature type="region of interest" description="Disordered" evidence="1">
    <location>
        <begin position="78"/>
        <end position="179"/>
    </location>
</feature>
<dbReference type="AlphaFoldDB" id="A0A6J4N3A6"/>
<feature type="non-terminal residue" evidence="2">
    <location>
        <position position="179"/>
    </location>
</feature>
<organism evidence="2">
    <name type="scientific">uncultured Gemmatimonadota bacterium</name>
    <dbReference type="NCBI Taxonomy" id="203437"/>
    <lineage>
        <taxon>Bacteria</taxon>
        <taxon>Pseudomonadati</taxon>
        <taxon>Gemmatimonadota</taxon>
        <taxon>environmental samples</taxon>
    </lineage>
</organism>
<name>A0A6J4N3A6_9BACT</name>
<gene>
    <name evidence="2" type="ORF">AVDCRST_MAG89-4755</name>
</gene>
<dbReference type="EMBL" id="CADCTV010001003">
    <property type="protein sequence ID" value="CAA9373028.1"/>
    <property type="molecule type" value="Genomic_DNA"/>
</dbReference>
<feature type="compositionally biased region" description="Basic residues" evidence="1">
    <location>
        <begin position="31"/>
        <end position="46"/>
    </location>
</feature>
<feature type="region of interest" description="Disordered" evidence="1">
    <location>
        <begin position="20"/>
        <end position="47"/>
    </location>
</feature>
<evidence type="ECO:0000256" key="1">
    <source>
        <dbReference type="SAM" id="MobiDB-lite"/>
    </source>
</evidence>
<reference evidence="2" key="1">
    <citation type="submission" date="2020-02" db="EMBL/GenBank/DDBJ databases">
        <authorList>
            <person name="Meier V. D."/>
        </authorList>
    </citation>
    <scope>NUCLEOTIDE SEQUENCE</scope>
    <source>
        <strain evidence="2">AVDCRST_MAG89</strain>
    </source>
</reference>
<sequence>ANPSRAADRHLLRAPGLVPAAVRGAGPPRNAVRKAARRRARVRSRRGSAVLAGLQPHEPVGVPARARRRHLLHALVAVGPGAPGRARRQRLPGVRERDQQGRAAGPARRAGAAVSQGPRDPPRRAGARRRRGAALAHRREAQHWRKRRRRAALRLGRRAARRGRFRVAGPGHRQHGAGA</sequence>
<feature type="compositionally biased region" description="Low complexity" evidence="1">
    <location>
        <begin position="101"/>
        <end position="113"/>
    </location>
</feature>
<feature type="compositionally biased region" description="Basic residues" evidence="1">
    <location>
        <begin position="144"/>
        <end position="165"/>
    </location>
</feature>
<feature type="non-terminal residue" evidence="2">
    <location>
        <position position="1"/>
    </location>
</feature>